<dbReference type="SUPFAM" id="SSF48179">
    <property type="entry name" value="6-phosphogluconate dehydrogenase C-terminal domain-like"/>
    <property type="match status" value="1"/>
</dbReference>
<dbReference type="Pfam" id="PF00984">
    <property type="entry name" value="UDPG_MGDP_dh"/>
    <property type="match status" value="1"/>
</dbReference>
<evidence type="ECO:0000256" key="7">
    <source>
        <dbReference type="ARBA" id="ARBA00049130"/>
    </source>
</evidence>
<dbReference type="PANTHER" id="PTHR43491">
    <property type="entry name" value="UDP-N-ACETYL-D-MANNOSAMINE DEHYDROGENASE"/>
    <property type="match status" value="1"/>
</dbReference>
<comment type="similarity">
    <text evidence="1 8">Belongs to the UDP-glucose/GDP-mannose dehydrogenase family.</text>
</comment>
<gene>
    <name evidence="11" type="ORF">C500_13796</name>
</gene>
<name>L9UTG9_NATMM</name>
<accession>L9UTG9</accession>
<dbReference type="GeneID" id="8826152"/>
<dbReference type="GO" id="GO:0089714">
    <property type="term" value="F:UDP-N-acetyl-D-mannosamine dehydrogenase activity"/>
    <property type="evidence" value="ECO:0007669"/>
    <property type="project" value="UniProtKB-EC"/>
</dbReference>
<dbReference type="SMART" id="SM00984">
    <property type="entry name" value="UDPG_MGDP_dh_C"/>
    <property type="match status" value="1"/>
</dbReference>
<sequence length="468" mass="50770">MTPTISDTENRADDRMHGHQVLEHRSSESTTLEHVEEDHHTREATICVVGLGYVGLPLAVGFAQSDYQVIGYDVDESTVEQLKDGEDTTGDLTDEAVQNDDISYTTNAGAISDAEYVVIAVPTPIQDDDRPDLSYVESAGQTVGSKMSAGTTVILESTVYPGSTREVLIPALEETSGMTAGEDFFVGYSPERATPGDEEHGLSDVVKVVSGQTEAVLNDVADLYGSVVDAGVHRAPSIEVAEASKVVENTQRDLNIAFVNELSVALEHMDVDTQDVLEAAGTKWNFHDYRPGLVGGHCIPVDPYFLSYRSAQEGFEPELMQMGRKVNESMPAHVADLTIKALNKCHKTLRDSRVLVLGLSYKPGVGDLRSSKVSNVVDTLNEYDIHLEGFDPIANHEAARETFDLEVQEQLSFEGFDAIVLATPHDEFTKMDLGAVASELDDDPALVDVAGAIDEDEAADAGFTYRRV</sequence>
<dbReference type="RefSeq" id="WP_004215943.1">
    <property type="nucleotide sequence ID" value="NC_013922.1"/>
</dbReference>
<evidence type="ECO:0000256" key="8">
    <source>
        <dbReference type="PIRNR" id="PIRNR000124"/>
    </source>
</evidence>
<dbReference type="SUPFAM" id="SSF52413">
    <property type="entry name" value="UDP-glucose/GDP-mannose dehydrogenase C-terminal domain"/>
    <property type="match status" value="1"/>
</dbReference>
<dbReference type="Pfam" id="PF03721">
    <property type="entry name" value="UDPG_MGDP_dh_N"/>
    <property type="match status" value="1"/>
</dbReference>
<dbReference type="GO" id="GO:0051287">
    <property type="term" value="F:NAD binding"/>
    <property type="evidence" value="ECO:0007669"/>
    <property type="project" value="InterPro"/>
</dbReference>
<evidence type="ECO:0000256" key="2">
    <source>
        <dbReference type="ARBA" id="ARBA00012935"/>
    </source>
</evidence>
<dbReference type="EMBL" id="AOHS01000043">
    <property type="protein sequence ID" value="ELY28235.1"/>
    <property type="molecule type" value="Genomic_DNA"/>
</dbReference>
<evidence type="ECO:0000313" key="11">
    <source>
        <dbReference type="EMBL" id="ELY28235.1"/>
    </source>
</evidence>
<dbReference type="SUPFAM" id="SSF51735">
    <property type="entry name" value="NAD(P)-binding Rossmann-fold domains"/>
    <property type="match status" value="1"/>
</dbReference>
<evidence type="ECO:0000256" key="3">
    <source>
        <dbReference type="ARBA" id="ARBA00016796"/>
    </source>
</evidence>
<dbReference type="InterPro" id="IPR036291">
    <property type="entry name" value="NAD(P)-bd_dom_sf"/>
</dbReference>
<dbReference type="InterPro" id="IPR001732">
    <property type="entry name" value="UDP-Glc/GDP-Man_DH_N"/>
</dbReference>
<dbReference type="Proteomes" id="UP000011543">
    <property type="component" value="Unassembled WGS sequence"/>
</dbReference>
<dbReference type="AlphaFoldDB" id="L9UTG9"/>
<dbReference type="PIRSF" id="PIRSF000124">
    <property type="entry name" value="UDPglc_GDPman_dh"/>
    <property type="match status" value="1"/>
</dbReference>
<dbReference type="InterPro" id="IPR014027">
    <property type="entry name" value="UDP-Glc/GDP-Man_DH_C"/>
</dbReference>
<protein>
    <recommendedName>
        <fullName evidence="3">UDP-N-acetyl-D-mannosamine dehydrogenase</fullName>
        <ecNumber evidence="2">1.1.1.336</ecNumber>
    </recommendedName>
    <alternativeName>
        <fullName evidence="6">UDP-ManNAc 6-dehydrogenase</fullName>
    </alternativeName>
</protein>
<evidence type="ECO:0000313" key="12">
    <source>
        <dbReference type="Proteomes" id="UP000011543"/>
    </source>
</evidence>
<feature type="region of interest" description="Disordered" evidence="9">
    <location>
        <begin position="1"/>
        <end position="31"/>
    </location>
</feature>
<dbReference type="Gene3D" id="3.40.50.720">
    <property type="entry name" value="NAD(P)-binding Rossmann-like Domain"/>
    <property type="match status" value="2"/>
</dbReference>
<dbReference type="EC" id="1.1.1.336" evidence="2"/>
<dbReference type="InterPro" id="IPR017476">
    <property type="entry name" value="UDP-Glc/GDP-Man"/>
</dbReference>
<dbReference type="InterPro" id="IPR014026">
    <property type="entry name" value="UDP-Glc/GDP-Man_DH_dimer"/>
</dbReference>
<feature type="compositionally biased region" description="Basic and acidic residues" evidence="9">
    <location>
        <begin position="8"/>
        <end position="31"/>
    </location>
</feature>
<evidence type="ECO:0000256" key="1">
    <source>
        <dbReference type="ARBA" id="ARBA00006601"/>
    </source>
</evidence>
<reference evidence="11 12" key="1">
    <citation type="journal article" date="2014" name="PLoS Genet.">
        <title>Phylogenetically driven sequencing of extremely halophilic archaea reveals strategies for static and dynamic osmo-response.</title>
        <authorList>
            <person name="Becker E.A."/>
            <person name="Seitzer P.M."/>
            <person name="Tritt A."/>
            <person name="Larsen D."/>
            <person name="Krusor M."/>
            <person name="Yao A.I."/>
            <person name="Wu D."/>
            <person name="Madern D."/>
            <person name="Eisen J.A."/>
            <person name="Darling A.E."/>
            <person name="Facciotti M.T."/>
        </authorList>
    </citation>
    <scope>NUCLEOTIDE SEQUENCE [LARGE SCALE GENOMIC DNA]</scope>
    <source>
        <strain evidence="12">ATCC 43099 / DSM 3394 / CCM 3739 / CIP 104546 / IAM 13178 / JCM 8861 / NBRC 102185 / NCIMB 2190 / MS3</strain>
    </source>
</reference>
<dbReference type="InterPro" id="IPR008927">
    <property type="entry name" value="6-PGluconate_DH-like_C_sf"/>
</dbReference>
<comment type="caution">
    <text evidence="11">The sequence shown here is derived from an EMBL/GenBank/DDBJ whole genome shotgun (WGS) entry which is preliminary data.</text>
</comment>
<evidence type="ECO:0000256" key="4">
    <source>
        <dbReference type="ARBA" id="ARBA00023002"/>
    </source>
</evidence>
<keyword evidence="4" id="KW-0560">Oxidoreductase</keyword>
<dbReference type="OrthoDB" id="372050at2157"/>
<evidence type="ECO:0000256" key="6">
    <source>
        <dbReference type="ARBA" id="ARBA00030172"/>
    </source>
</evidence>
<dbReference type="PATRIC" id="fig|547559.17.peg.2729"/>
<keyword evidence="5" id="KW-0520">NAD</keyword>
<comment type="catalytic activity">
    <reaction evidence="7">
        <text>UDP-N-acetyl-alpha-D-mannosamine + 2 NAD(+) + H2O = UDP-N-acetyl-alpha-D-mannosaminouronate + 2 NADH + 3 H(+)</text>
        <dbReference type="Rhea" id="RHEA:25780"/>
        <dbReference type="ChEBI" id="CHEBI:15377"/>
        <dbReference type="ChEBI" id="CHEBI:15378"/>
        <dbReference type="ChEBI" id="CHEBI:57540"/>
        <dbReference type="ChEBI" id="CHEBI:57945"/>
        <dbReference type="ChEBI" id="CHEBI:68623"/>
        <dbReference type="ChEBI" id="CHEBI:70731"/>
        <dbReference type="EC" id="1.1.1.336"/>
    </reaction>
</comment>
<organism evidence="11 12">
    <name type="scientific">Natrialba magadii (strain ATCC 43099 / DSM 3394 / CCM 3739 / CIP 104546 / IAM 13178 / JCM 8861 / NBRC 102185 / NCIMB 2190 / MS3)</name>
    <name type="common">Natronobacterium magadii</name>
    <dbReference type="NCBI Taxonomy" id="547559"/>
    <lineage>
        <taxon>Archaea</taxon>
        <taxon>Methanobacteriati</taxon>
        <taxon>Methanobacteriota</taxon>
        <taxon>Stenosarchaea group</taxon>
        <taxon>Halobacteria</taxon>
        <taxon>Halobacteriales</taxon>
        <taxon>Natrialbaceae</taxon>
        <taxon>Natrialba</taxon>
    </lineage>
</organism>
<evidence type="ECO:0000256" key="9">
    <source>
        <dbReference type="SAM" id="MobiDB-lite"/>
    </source>
</evidence>
<evidence type="ECO:0000256" key="5">
    <source>
        <dbReference type="ARBA" id="ARBA00023027"/>
    </source>
</evidence>
<dbReference type="PIRSF" id="PIRSF500136">
    <property type="entry name" value="UDP_ManNAc_DH"/>
    <property type="match status" value="1"/>
</dbReference>
<dbReference type="InterPro" id="IPR028359">
    <property type="entry name" value="UDP_ManNAc/GlcNAc_DH"/>
</dbReference>
<proteinExistence type="inferred from homology"/>
<feature type="domain" description="UDP-glucose/GDP-mannose dehydrogenase C-terminal" evidence="10">
    <location>
        <begin position="355"/>
        <end position="455"/>
    </location>
</feature>
<evidence type="ECO:0000259" key="10">
    <source>
        <dbReference type="SMART" id="SM00984"/>
    </source>
</evidence>
<dbReference type="Pfam" id="PF03720">
    <property type="entry name" value="UDPG_MGDP_dh_C"/>
    <property type="match status" value="1"/>
</dbReference>
<dbReference type="NCBIfam" id="TIGR03026">
    <property type="entry name" value="NDP-sugDHase"/>
    <property type="match status" value="1"/>
</dbReference>
<dbReference type="PANTHER" id="PTHR43491:SF2">
    <property type="entry name" value="UDP-N-ACETYL-D-MANNOSAMINE DEHYDROGENASE"/>
    <property type="match status" value="1"/>
</dbReference>
<dbReference type="GO" id="GO:0016628">
    <property type="term" value="F:oxidoreductase activity, acting on the CH-CH group of donors, NAD or NADP as acceptor"/>
    <property type="evidence" value="ECO:0007669"/>
    <property type="project" value="InterPro"/>
</dbReference>
<dbReference type="GO" id="GO:0000271">
    <property type="term" value="P:polysaccharide biosynthetic process"/>
    <property type="evidence" value="ECO:0007669"/>
    <property type="project" value="InterPro"/>
</dbReference>
<dbReference type="InterPro" id="IPR036220">
    <property type="entry name" value="UDP-Glc/GDP-Man_DH_C_sf"/>
</dbReference>